<name>A0ACB7RQG0_HYAAI</name>
<gene>
    <name evidence="1" type="ORF">HPB50_020652</name>
</gene>
<dbReference type="EMBL" id="CM023488">
    <property type="protein sequence ID" value="KAH6924615.1"/>
    <property type="molecule type" value="Genomic_DNA"/>
</dbReference>
<evidence type="ECO:0000313" key="2">
    <source>
        <dbReference type="Proteomes" id="UP000821845"/>
    </source>
</evidence>
<proteinExistence type="predicted"/>
<accession>A0ACB7RQG0</accession>
<sequence>MDMRKPMVNFMLVGITRSRDDVFIGKVQGYLEAHLTLNGLKKYIDDGKVPGNPDILYLVTGMGAHHDTFPECPWEAGYLMSYVDGGLKRYRPSPCSVKAMQEVYRACAVKRCVRGTISRPIRRVVLCAPTWDIRRIKGREATSGYGQPTSTA</sequence>
<dbReference type="Proteomes" id="UP000821845">
    <property type="component" value="Chromosome 8"/>
</dbReference>
<evidence type="ECO:0000313" key="1">
    <source>
        <dbReference type="EMBL" id="KAH6924615.1"/>
    </source>
</evidence>
<organism evidence="1 2">
    <name type="scientific">Hyalomma asiaticum</name>
    <name type="common">Tick</name>
    <dbReference type="NCBI Taxonomy" id="266040"/>
    <lineage>
        <taxon>Eukaryota</taxon>
        <taxon>Metazoa</taxon>
        <taxon>Ecdysozoa</taxon>
        <taxon>Arthropoda</taxon>
        <taxon>Chelicerata</taxon>
        <taxon>Arachnida</taxon>
        <taxon>Acari</taxon>
        <taxon>Parasitiformes</taxon>
        <taxon>Ixodida</taxon>
        <taxon>Ixodoidea</taxon>
        <taxon>Ixodidae</taxon>
        <taxon>Hyalomminae</taxon>
        <taxon>Hyalomma</taxon>
    </lineage>
</organism>
<reference evidence="1" key="1">
    <citation type="submission" date="2020-05" db="EMBL/GenBank/DDBJ databases">
        <title>Large-scale comparative analyses of tick genomes elucidate their genetic diversity and vector capacities.</title>
        <authorList>
            <person name="Jia N."/>
            <person name="Wang J."/>
            <person name="Shi W."/>
            <person name="Du L."/>
            <person name="Sun Y."/>
            <person name="Zhan W."/>
            <person name="Jiang J."/>
            <person name="Wang Q."/>
            <person name="Zhang B."/>
            <person name="Ji P."/>
            <person name="Sakyi L.B."/>
            <person name="Cui X."/>
            <person name="Yuan T."/>
            <person name="Jiang B."/>
            <person name="Yang W."/>
            <person name="Lam T.T.-Y."/>
            <person name="Chang Q."/>
            <person name="Ding S."/>
            <person name="Wang X."/>
            <person name="Zhu J."/>
            <person name="Ruan X."/>
            <person name="Zhao L."/>
            <person name="Wei J."/>
            <person name="Que T."/>
            <person name="Du C."/>
            <person name="Cheng J."/>
            <person name="Dai P."/>
            <person name="Han X."/>
            <person name="Huang E."/>
            <person name="Gao Y."/>
            <person name="Liu J."/>
            <person name="Shao H."/>
            <person name="Ye R."/>
            <person name="Li L."/>
            <person name="Wei W."/>
            <person name="Wang X."/>
            <person name="Wang C."/>
            <person name="Yang T."/>
            <person name="Huo Q."/>
            <person name="Li W."/>
            <person name="Guo W."/>
            <person name="Chen H."/>
            <person name="Zhou L."/>
            <person name="Ni X."/>
            <person name="Tian J."/>
            <person name="Zhou Y."/>
            <person name="Sheng Y."/>
            <person name="Liu T."/>
            <person name="Pan Y."/>
            <person name="Xia L."/>
            <person name="Li J."/>
            <person name="Zhao F."/>
            <person name="Cao W."/>
        </authorList>
    </citation>
    <scope>NUCLEOTIDE SEQUENCE</scope>
    <source>
        <strain evidence="1">Hyas-2018</strain>
    </source>
</reference>
<comment type="caution">
    <text evidence="1">The sequence shown here is derived from an EMBL/GenBank/DDBJ whole genome shotgun (WGS) entry which is preliminary data.</text>
</comment>
<protein>
    <submittedName>
        <fullName evidence="1">Uncharacterized protein</fullName>
    </submittedName>
</protein>
<keyword evidence="2" id="KW-1185">Reference proteome</keyword>